<reference evidence="2" key="1">
    <citation type="submission" date="2016-10" db="EMBL/GenBank/DDBJ databases">
        <title>Sequence of Gallionella enrichment culture.</title>
        <authorList>
            <person name="Poehlein A."/>
            <person name="Muehling M."/>
            <person name="Daniel R."/>
        </authorList>
    </citation>
    <scope>NUCLEOTIDE SEQUENCE</scope>
</reference>
<evidence type="ECO:0000256" key="1">
    <source>
        <dbReference type="SAM" id="MobiDB-lite"/>
    </source>
</evidence>
<feature type="compositionally biased region" description="Basic residues" evidence="1">
    <location>
        <begin position="148"/>
        <end position="160"/>
    </location>
</feature>
<gene>
    <name evidence="2" type="ORF">GALL_526000</name>
</gene>
<sequence>MWLWRSWRWPSRSSLWCPRGARRTRRARRRRRSSATGSSVPRRSGRPRASPPRQPSSGSRRSPRRVRLHRTRETSPTCARTTGSSRLRWMGRSGRSGSVRSPRRRGRRRTDQASGTIGPRRPCGWKAASRLVARPERSCRPRSPPVRRSSRLPRSSRRRSDRAVFGRLCSTASGAFRVPRTRTACSRTSPRCTTSRWCLESSTARCGRCSRPRRALSRSGR</sequence>
<proteinExistence type="predicted"/>
<protein>
    <submittedName>
        <fullName evidence="2">Uncharacterized protein</fullName>
    </submittedName>
</protein>
<feature type="compositionally biased region" description="Basic residues" evidence="1">
    <location>
        <begin position="61"/>
        <end position="70"/>
    </location>
</feature>
<organism evidence="2">
    <name type="scientific">mine drainage metagenome</name>
    <dbReference type="NCBI Taxonomy" id="410659"/>
    <lineage>
        <taxon>unclassified sequences</taxon>
        <taxon>metagenomes</taxon>
        <taxon>ecological metagenomes</taxon>
    </lineage>
</organism>
<evidence type="ECO:0000313" key="2">
    <source>
        <dbReference type="EMBL" id="OIQ65839.1"/>
    </source>
</evidence>
<dbReference type="EMBL" id="MLJW01007025">
    <property type="protein sequence ID" value="OIQ65839.1"/>
    <property type="molecule type" value="Genomic_DNA"/>
</dbReference>
<accession>A0A1J5PDD7</accession>
<dbReference type="AlphaFoldDB" id="A0A1J5PDD7"/>
<feature type="compositionally biased region" description="Low complexity" evidence="1">
    <location>
        <begin position="83"/>
        <end position="100"/>
    </location>
</feature>
<feature type="compositionally biased region" description="Basic residues" evidence="1">
    <location>
        <begin position="20"/>
        <end position="33"/>
    </location>
</feature>
<comment type="caution">
    <text evidence="2">The sequence shown here is derived from an EMBL/GenBank/DDBJ whole genome shotgun (WGS) entry which is preliminary data.</text>
</comment>
<name>A0A1J5PDD7_9ZZZZ</name>
<feature type="region of interest" description="Disordered" evidence="1">
    <location>
        <begin position="19"/>
        <end position="160"/>
    </location>
</feature>